<feature type="domain" description="C3H1-type" evidence="3">
    <location>
        <begin position="65"/>
        <end position="95"/>
    </location>
</feature>
<keyword evidence="1" id="KW-0862">Zinc</keyword>
<keyword evidence="1" id="KW-0479">Metal-binding</keyword>
<dbReference type="AlphaFoldDB" id="A0A9W7LE73"/>
<proteinExistence type="predicted"/>
<dbReference type="PROSITE" id="PS50103">
    <property type="entry name" value="ZF_C3H1"/>
    <property type="match status" value="1"/>
</dbReference>
<organism evidence="4 5">
    <name type="scientific">Triparma columacea</name>
    <dbReference type="NCBI Taxonomy" id="722753"/>
    <lineage>
        <taxon>Eukaryota</taxon>
        <taxon>Sar</taxon>
        <taxon>Stramenopiles</taxon>
        <taxon>Ochrophyta</taxon>
        <taxon>Bolidophyceae</taxon>
        <taxon>Parmales</taxon>
        <taxon>Triparmaceae</taxon>
        <taxon>Triparma</taxon>
    </lineage>
</organism>
<dbReference type="InterPro" id="IPR029063">
    <property type="entry name" value="SAM-dependent_MTases_sf"/>
</dbReference>
<dbReference type="SUPFAM" id="SSF53335">
    <property type="entry name" value="S-adenosyl-L-methionine-dependent methyltransferases"/>
    <property type="match status" value="1"/>
</dbReference>
<dbReference type="InterPro" id="IPR000571">
    <property type="entry name" value="Znf_CCCH"/>
</dbReference>
<keyword evidence="1" id="KW-0863">Zinc-finger</keyword>
<feature type="region of interest" description="Disordered" evidence="2">
    <location>
        <begin position="263"/>
        <end position="311"/>
    </location>
</feature>
<dbReference type="EMBL" id="BRYA01000295">
    <property type="protein sequence ID" value="GMI46377.1"/>
    <property type="molecule type" value="Genomic_DNA"/>
</dbReference>
<evidence type="ECO:0000313" key="5">
    <source>
        <dbReference type="Proteomes" id="UP001165065"/>
    </source>
</evidence>
<dbReference type="GO" id="GO:0008270">
    <property type="term" value="F:zinc ion binding"/>
    <property type="evidence" value="ECO:0007669"/>
    <property type="project" value="UniProtKB-KW"/>
</dbReference>
<dbReference type="PANTHER" id="PTHR36971:SF1">
    <property type="entry name" value="METHYLTRANSFERASE DOMAIN-CONTAINING PROTEIN"/>
    <property type="match status" value="1"/>
</dbReference>
<protein>
    <recommendedName>
        <fullName evidence="3">C3H1-type domain-containing protein</fullName>
    </recommendedName>
</protein>
<sequence>MEPPPPVGIACKWEGRVCAICEAKVCEGELIFPLTVSIEGAAAVAHRPGGIVWAHVACHELLIGGFTIPVCRHWSRLGRCPMKERQCCAFNHPSTLLNTFDPRSNKTKKKKWGGKRRLLQNSFAANSFRIFVAQTFTLDYLKSGVVLDVGGGKGELSFLLLNLMGVESVVVDPREMGLKNIIAKWRRGMFEPKRVGPVFSVWNPAVEDGSMERDPLVPRHLRAFFSASEVKRFLNEGVVPEEEVTRWLDRARAFAREVSWTTRGLQHEEEEAQKEGRGGEEGGGDGSNLMKGITHMDEKPPPSPPSPTEVTTHTDLLSILRRTKLILGLHPDQAAGEIVEAALALKIPFALVPCCVYSKDFPKRRLGDTTRVSTHGTLVKWLAEKHPHVKTSALEFEGKNTGG</sequence>
<evidence type="ECO:0000313" key="4">
    <source>
        <dbReference type="EMBL" id="GMI46377.1"/>
    </source>
</evidence>
<reference evidence="5" key="1">
    <citation type="journal article" date="2023" name="Commun. Biol.">
        <title>Genome analysis of Parmales, the sister group of diatoms, reveals the evolutionary specialization of diatoms from phago-mixotrophs to photoautotrophs.</title>
        <authorList>
            <person name="Ban H."/>
            <person name="Sato S."/>
            <person name="Yoshikawa S."/>
            <person name="Yamada K."/>
            <person name="Nakamura Y."/>
            <person name="Ichinomiya M."/>
            <person name="Sato N."/>
            <person name="Blanc-Mathieu R."/>
            <person name="Endo H."/>
            <person name="Kuwata A."/>
            <person name="Ogata H."/>
        </authorList>
    </citation>
    <scope>NUCLEOTIDE SEQUENCE [LARGE SCALE GENOMIC DNA]</scope>
</reference>
<evidence type="ECO:0000256" key="1">
    <source>
        <dbReference type="PROSITE-ProRule" id="PRU00723"/>
    </source>
</evidence>
<name>A0A9W7LE73_9STRA</name>
<dbReference type="OrthoDB" id="7459479at2759"/>
<comment type="caution">
    <text evidence="4">The sequence shown here is derived from an EMBL/GenBank/DDBJ whole genome shotgun (WGS) entry which is preliminary data.</text>
</comment>
<accession>A0A9W7LE73</accession>
<evidence type="ECO:0000256" key="2">
    <source>
        <dbReference type="SAM" id="MobiDB-lite"/>
    </source>
</evidence>
<gene>
    <name evidence="4" type="ORF">TrCOL_g409</name>
</gene>
<evidence type="ECO:0000259" key="3">
    <source>
        <dbReference type="PROSITE" id="PS50103"/>
    </source>
</evidence>
<keyword evidence="5" id="KW-1185">Reference proteome</keyword>
<dbReference type="Proteomes" id="UP001165065">
    <property type="component" value="Unassembled WGS sequence"/>
</dbReference>
<dbReference type="PANTHER" id="PTHR36971">
    <property type="entry name" value="UNNAMED PRODUCT"/>
    <property type="match status" value="1"/>
</dbReference>
<feature type="zinc finger region" description="C3H1-type" evidence="1">
    <location>
        <begin position="65"/>
        <end position="95"/>
    </location>
</feature>